<dbReference type="InterPro" id="IPR028081">
    <property type="entry name" value="Leu-bd"/>
</dbReference>
<sequence length="444" mass="47662">MLQEMFQEMTLMQPLLRTIKAPSFLLIGFLFATACASAPARPPVQIGTGTPRVEPITGPVEQPEEGVDVTELGEPEDLTQVRGDGGLTPAFMEGRKIKRAAVLLPFSHPNAQVRAEAESMLAGIELALFQYAGDDFLIIPKDTAGKTSVTEARLDEAVQEKANVVLGPLFGANVKAITERAQDKKIPVIAFSNDRTAAGGGAYLASISPEEEVRRMVEYAAANGIYSFVFLGPQSAYGRQIETALRTEAFNVGGTVLTSAFYMPETGATEAARSVSGILKSEIATRPRNKVAVMIPERGVNLLSIAPLLPYNGVDMTHITLMGTSLWGDQSIWREPTLDGAVYPAPDPDNLTTFREAYRRIYGKTPTDLAAVAYDAAAVAVRLAAEDNLKYNGVTDPDGFFGVNGLFRFRLDGTSQRGLAVMQIRPTGAEMIEKGASQFGPGPS</sequence>
<dbReference type="Pfam" id="PF13458">
    <property type="entry name" value="Peripla_BP_6"/>
    <property type="match status" value="1"/>
</dbReference>
<evidence type="ECO:0000259" key="5">
    <source>
        <dbReference type="Pfam" id="PF13458"/>
    </source>
</evidence>
<dbReference type="SUPFAM" id="SSF53822">
    <property type="entry name" value="Periplasmic binding protein-like I"/>
    <property type="match status" value="1"/>
</dbReference>
<evidence type="ECO:0000256" key="3">
    <source>
        <dbReference type="ARBA" id="ARBA00022970"/>
    </source>
</evidence>
<proteinExistence type="inferred from homology"/>
<dbReference type="PANTHER" id="PTHR30483:SF6">
    <property type="entry name" value="PERIPLASMIC BINDING PROTEIN OF ABC TRANSPORTER FOR NATURAL AMINO ACIDS"/>
    <property type="match status" value="1"/>
</dbReference>
<dbReference type="GO" id="GO:0006865">
    <property type="term" value="P:amino acid transport"/>
    <property type="evidence" value="ECO:0007669"/>
    <property type="project" value="UniProtKB-KW"/>
</dbReference>
<feature type="domain" description="Leucine-binding protein" evidence="5">
    <location>
        <begin position="101"/>
        <end position="385"/>
    </location>
</feature>
<protein>
    <recommendedName>
        <fullName evidence="5">Leucine-binding protein domain-containing protein</fullName>
    </recommendedName>
</protein>
<dbReference type="PATRIC" id="fig|1280952.3.peg.3059"/>
<dbReference type="InterPro" id="IPR051010">
    <property type="entry name" value="BCAA_transport"/>
</dbReference>
<dbReference type="PANTHER" id="PTHR30483">
    <property type="entry name" value="LEUCINE-SPECIFIC-BINDING PROTEIN"/>
    <property type="match status" value="1"/>
</dbReference>
<evidence type="ECO:0000313" key="7">
    <source>
        <dbReference type="Proteomes" id="UP000024816"/>
    </source>
</evidence>
<dbReference type="STRING" id="1280952.HJA_15289"/>
<dbReference type="eggNOG" id="COG3107">
    <property type="taxonomic scope" value="Bacteria"/>
</dbReference>
<keyword evidence="2" id="KW-0732">Signal</keyword>
<comment type="similarity">
    <text evidence="1">Belongs to the leucine-binding protein family.</text>
</comment>
<gene>
    <name evidence="6" type="ORF">HJA_15289</name>
</gene>
<dbReference type="Gene3D" id="3.40.50.2300">
    <property type="match status" value="2"/>
</dbReference>
<keyword evidence="7" id="KW-1185">Reference proteome</keyword>
<dbReference type="InterPro" id="IPR028082">
    <property type="entry name" value="Peripla_BP_I"/>
</dbReference>
<evidence type="ECO:0000313" key="6">
    <source>
        <dbReference type="EMBL" id="KCZ86528.1"/>
    </source>
</evidence>
<dbReference type="AlphaFoldDB" id="A0A059F7K0"/>
<name>A0A059F7K0_9PROT</name>
<evidence type="ECO:0000256" key="1">
    <source>
        <dbReference type="ARBA" id="ARBA00010062"/>
    </source>
</evidence>
<dbReference type="OrthoDB" id="7210494at2"/>
<dbReference type="EMBL" id="ARYJ01000013">
    <property type="protein sequence ID" value="KCZ86528.1"/>
    <property type="molecule type" value="Genomic_DNA"/>
</dbReference>
<reference evidence="6 7" key="1">
    <citation type="journal article" date="2014" name="Antonie Van Leeuwenhoek">
        <title>Hyphomonas beringensis sp. nov. and Hyphomonas chukchiensis sp. nov., isolated from surface seawater of the Bering Sea and Chukchi Sea.</title>
        <authorList>
            <person name="Li C."/>
            <person name="Lai Q."/>
            <person name="Li G."/>
            <person name="Dong C."/>
            <person name="Wang J."/>
            <person name="Liao Y."/>
            <person name="Shao Z."/>
        </authorList>
    </citation>
    <scope>NUCLEOTIDE SEQUENCE [LARGE SCALE GENOMIC DNA]</scope>
    <source>
        <strain evidence="6 7">VP2</strain>
    </source>
</reference>
<comment type="caution">
    <text evidence="6">The sequence shown here is derived from an EMBL/GenBank/DDBJ whole genome shotgun (WGS) entry which is preliminary data.</text>
</comment>
<evidence type="ECO:0000256" key="2">
    <source>
        <dbReference type="ARBA" id="ARBA00022729"/>
    </source>
</evidence>
<keyword evidence="3" id="KW-0813">Transport</keyword>
<dbReference type="CDD" id="cd06339">
    <property type="entry name" value="PBP1_YraM_LppC_lipoprotein-like"/>
    <property type="match status" value="1"/>
</dbReference>
<organism evidence="6 7">
    <name type="scientific">Hyphomonas jannaschiana VP2</name>
    <dbReference type="NCBI Taxonomy" id="1280952"/>
    <lineage>
        <taxon>Bacteria</taxon>
        <taxon>Pseudomonadati</taxon>
        <taxon>Pseudomonadota</taxon>
        <taxon>Alphaproteobacteria</taxon>
        <taxon>Hyphomonadales</taxon>
        <taxon>Hyphomonadaceae</taxon>
        <taxon>Hyphomonas</taxon>
    </lineage>
</organism>
<keyword evidence="3" id="KW-0029">Amino-acid transport</keyword>
<dbReference type="Proteomes" id="UP000024816">
    <property type="component" value="Unassembled WGS sequence"/>
</dbReference>
<evidence type="ECO:0000256" key="4">
    <source>
        <dbReference type="SAM" id="MobiDB-lite"/>
    </source>
</evidence>
<accession>A0A059F7K0</accession>
<feature type="region of interest" description="Disordered" evidence="4">
    <location>
        <begin position="46"/>
        <end position="65"/>
    </location>
</feature>